<feature type="transmembrane region" description="Helical" evidence="7">
    <location>
        <begin position="26"/>
        <end position="49"/>
    </location>
</feature>
<dbReference type="GO" id="GO:0005886">
    <property type="term" value="C:plasma membrane"/>
    <property type="evidence" value="ECO:0007669"/>
    <property type="project" value="UniProtKB-SubCell"/>
</dbReference>
<evidence type="ECO:0000256" key="1">
    <source>
        <dbReference type="ARBA" id="ARBA00004651"/>
    </source>
</evidence>
<dbReference type="CDD" id="cd06261">
    <property type="entry name" value="TM_PBP2"/>
    <property type="match status" value="1"/>
</dbReference>
<evidence type="ECO:0000256" key="4">
    <source>
        <dbReference type="ARBA" id="ARBA00022692"/>
    </source>
</evidence>
<dbReference type="PANTHER" id="PTHR30151:SF16">
    <property type="entry name" value="ABC TRANSPORTER PERMEASE PROTEIN"/>
    <property type="match status" value="1"/>
</dbReference>
<feature type="transmembrane region" description="Helical" evidence="7">
    <location>
        <begin position="135"/>
        <end position="155"/>
    </location>
</feature>
<reference evidence="9" key="1">
    <citation type="journal article" date="2021" name="Genome Biol. Evol.">
        <title>A High-Quality Reference Genome for a Parasitic Bivalve with Doubly Uniparental Inheritance (Bivalvia: Unionida).</title>
        <authorList>
            <person name="Smith C.H."/>
        </authorList>
    </citation>
    <scope>NUCLEOTIDE SEQUENCE</scope>
    <source>
        <strain evidence="9">CHS0354</strain>
    </source>
</reference>
<proteinExistence type="predicted"/>
<comment type="subcellular location">
    <subcellularLocation>
        <location evidence="1">Cell membrane</location>
        <topology evidence="1">Multi-pass membrane protein</topology>
    </subcellularLocation>
</comment>
<dbReference type="AlphaFoldDB" id="A0AAE0T619"/>
<evidence type="ECO:0000256" key="6">
    <source>
        <dbReference type="ARBA" id="ARBA00023136"/>
    </source>
</evidence>
<dbReference type="Pfam" id="PF13379">
    <property type="entry name" value="NMT1_2"/>
    <property type="match status" value="1"/>
</dbReference>
<feature type="transmembrane region" description="Helical" evidence="7">
    <location>
        <begin position="103"/>
        <end position="123"/>
    </location>
</feature>
<evidence type="ECO:0000256" key="7">
    <source>
        <dbReference type="SAM" id="Phobius"/>
    </source>
</evidence>
<feature type="transmembrane region" description="Helical" evidence="7">
    <location>
        <begin position="203"/>
        <end position="224"/>
    </location>
</feature>
<keyword evidence="10" id="KW-1185">Reference proteome</keyword>
<name>A0AAE0T619_9BIVA</name>
<dbReference type="Gene3D" id="3.40.190.10">
    <property type="entry name" value="Periplasmic binding protein-like II"/>
    <property type="match status" value="2"/>
</dbReference>
<evidence type="ECO:0000256" key="5">
    <source>
        <dbReference type="ARBA" id="ARBA00022989"/>
    </source>
</evidence>
<dbReference type="Gene3D" id="1.10.3720.10">
    <property type="entry name" value="MetI-like"/>
    <property type="match status" value="1"/>
</dbReference>
<feature type="transmembrane region" description="Helical" evidence="7">
    <location>
        <begin position="161"/>
        <end position="182"/>
    </location>
</feature>
<reference evidence="9" key="3">
    <citation type="submission" date="2023-05" db="EMBL/GenBank/DDBJ databases">
        <authorList>
            <person name="Smith C.H."/>
        </authorList>
    </citation>
    <scope>NUCLEOTIDE SEQUENCE</scope>
    <source>
        <strain evidence="9">CHS0354</strain>
        <tissue evidence="9">Mantle</tissue>
    </source>
</reference>
<organism evidence="9 10">
    <name type="scientific">Potamilus streckersoni</name>
    <dbReference type="NCBI Taxonomy" id="2493646"/>
    <lineage>
        <taxon>Eukaryota</taxon>
        <taxon>Metazoa</taxon>
        <taxon>Spiralia</taxon>
        <taxon>Lophotrochozoa</taxon>
        <taxon>Mollusca</taxon>
        <taxon>Bivalvia</taxon>
        <taxon>Autobranchia</taxon>
        <taxon>Heteroconchia</taxon>
        <taxon>Palaeoheterodonta</taxon>
        <taxon>Unionida</taxon>
        <taxon>Unionoidea</taxon>
        <taxon>Unionidae</taxon>
        <taxon>Ambleminae</taxon>
        <taxon>Lampsilini</taxon>
        <taxon>Potamilus</taxon>
    </lineage>
</organism>
<reference evidence="9" key="2">
    <citation type="journal article" date="2021" name="Genome Biol. Evol.">
        <title>Developing a high-quality reference genome for a parasitic bivalve with doubly uniparental inheritance (Bivalvia: Unionida).</title>
        <authorList>
            <person name="Smith C.H."/>
        </authorList>
    </citation>
    <scope>NUCLEOTIDE SEQUENCE</scope>
    <source>
        <strain evidence="9">CHS0354</strain>
        <tissue evidence="9">Mantle</tissue>
    </source>
</reference>
<dbReference type="InterPro" id="IPR035906">
    <property type="entry name" value="MetI-like_sf"/>
</dbReference>
<evidence type="ECO:0000259" key="8">
    <source>
        <dbReference type="PROSITE" id="PS50928"/>
    </source>
</evidence>
<gene>
    <name evidence="9" type="ORF">CHS0354_026808</name>
</gene>
<feature type="domain" description="ABC transmembrane type-1" evidence="8">
    <location>
        <begin position="93"/>
        <end position="281"/>
    </location>
</feature>
<accession>A0AAE0T619</accession>
<dbReference type="InterPro" id="IPR000515">
    <property type="entry name" value="MetI-like"/>
</dbReference>
<dbReference type="GO" id="GO:0055085">
    <property type="term" value="P:transmembrane transport"/>
    <property type="evidence" value="ECO:0007669"/>
    <property type="project" value="InterPro"/>
</dbReference>
<dbReference type="SUPFAM" id="SSF53850">
    <property type="entry name" value="Periplasmic binding protein-like II"/>
    <property type="match status" value="1"/>
</dbReference>
<dbReference type="SUPFAM" id="SSF161098">
    <property type="entry name" value="MetI-like"/>
    <property type="match status" value="1"/>
</dbReference>
<evidence type="ECO:0000256" key="3">
    <source>
        <dbReference type="ARBA" id="ARBA00022475"/>
    </source>
</evidence>
<sequence length="604" mass="66884">MQDREDKFYQVLSTEQIGKINMQKPLLTRILNSSALQLFLLAILLVGLWEWGATYIHNNIQNGALLLPKASETFVQFGSMVYEDIFVQEESVFLKQIWLTTELLLLCTAIGVLAAFLTALVCVGSKLGRNILDLIVPPMSSLPSVALISVAILAFKTNMEATIFVVAQAVFWVVVASTYAGFMSVSKNLRFVGQNYGLNLFDYVFRILIPSASPGIITGIRLGIGRAFQSLVAIEMVMGSVSGHGALGFFIMDAKNQYNPPLVYAGLIAIMVIAWLIDNKLFGWLEQRTVIKWVAKGTVWAEESKITIDVQNGSNYMAMFLMQEMFWQEEAKKNGLNTELELNVVGGPAAAADRFLSGANQGMTISYPLILQLHEKTKGDLKILFGNSIVKMRLNVNDPEIKSAKDFKEDHKIAVTSLGTSIQAISTKAFAEKYLKDAKALDKNTVQMSHPDAFAAFSVGKIAAHWATPPYSLMELEVKNGRTLLISDDLFGPHHLTAFALSEAYTKKNPMITKTLFDAYKKATDWINADFKRAAKYFKDKQPKARETAEDYEKQLTSKEIIFDIAPKGVISFGTFVAKTGGIKQVPANVKEVTLPPLHSMNID</sequence>
<evidence type="ECO:0000256" key="2">
    <source>
        <dbReference type="ARBA" id="ARBA00022448"/>
    </source>
</evidence>
<feature type="transmembrane region" description="Helical" evidence="7">
    <location>
        <begin position="258"/>
        <end position="277"/>
    </location>
</feature>
<feature type="transmembrane region" description="Helical" evidence="7">
    <location>
        <begin position="230"/>
        <end position="251"/>
    </location>
</feature>
<evidence type="ECO:0000313" key="10">
    <source>
        <dbReference type="Proteomes" id="UP001195483"/>
    </source>
</evidence>
<keyword evidence="6 7" id="KW-0472">Membrane</keyword>
<dbReference type="EMBL" id="JAEAOA010001598">
    <property type="protein sequence ID" value="KAK3604009.1"/>
    <property type="molecule type" value="Genomic_DNA"/>
</dbReference>
<keyword evidence="4 7" id="KW-0812">Transmembrane</keyword>
<dbReference type="Proteomes" id="UP001195483">
    <property type="component" value="Unassembled WGS sequence"/>
</dbReference>
<dbReference type="PANTHER" id="PTHR30151">
    <property type="entry name" value="ALKANE SULFONATE ABC TRANSPORTER-RELATED, MEMBRANE SUBUNIT"/>
    <property type="match status" value="1"/>
</dbReference>
<dbReference type="PROSITE" id="PS50928">
    <property type="entry name" value="ABC_TM1"/>
    <property type="match status" value="1"/>
</dbReference>
<protein>
    <recommendedName>
        <fullName evidence="8">ABC transmembrane type-1 domain-containing protein</fullName>
    </recommendedName>
</protein>
<dbReference type="Pfam" id="PF00528">
    <property type="entry name" value="BPD_transp_1"/>
    <property type="match status" value="1"/>
</dbReference>
<keyword evidence="5 7" id="KW-1133">Transmembrane helix</keyword>
<keyword evidence="2" id="KW-0813">Transport</keyword>
<evidence type="ECO:0000313" key="9">
    <source>
        <dbReference type="EMBL" id="KAK3604009.1"/>
    </source>
</evidence>
<comment type="caution">
    <text evidence="9">The sequence shown here is derived from an EMBL/GenBank/DDBJ whole genome shotgun (WGS) entry which is preliminary data.</text>
</comment>
<keyword evidence="3" id="KW-1003">Cell membrane</keyword>